<gene>
    <name evidence="1" type="ORF">PIIN_11666</name>
</gene>
<dbReference type="Proteomes" id="UP000007148">
    <property type="component" value="Unassembled WGS sequence"/>
</dbReference>
<evidence type="ECO:0000313" key="1">
    <source>
        <dbReference type="EMBL" id="CCA77688.1"/>
    </source>
</evidence>
<sequence>MQGAGNEGKSVDYGQWPQKHPQYPDGILWSARGSGTLKLVIRLPVMWLPPEVMLAGEYQQQTTLFKRS</sequence>
<protein>
    <submittedName>
        <fullName evidence="1">Uncharacterized protein</fullName>
    </submittedName>
</protein>
<dbReference type="AlphaFoldDB" id="G4U295"/>
<proteinExistence type="predicted"/>
<accession>G4U295</accession>
<dbReference type="InParanoid" id="G4U295"/>
<comment type="caution">
    <text evidence="1">The sequence shown here is derived from an EMBL/GenBank/DDBJ whole genome shotgun (WGS) entry which is preliminary data.</text>
</comment>
<keyword evidence="2" id="KW-1185">Reference proteome</keyword>
<organism evidence="1 2">
    <name type="scientific">Serendipita indica (strain DSM 11827)</name>
    <name type="common">Root endophyte fungus</name>
    <name type="synonym">Piriformospora indica</name>
    <dbReference type="NCBI Taxonomy" id="1109443"/>
    <lineage>
        <taxon>Eukaryota</taxon>
        <taxon>Fungi</taxon>
        <taxon>Dikarya</taxon>
        <taxon>Basidiomycota</taxon>
        <taxon>Agaricomycotina</taxon>
        <taxon>Agaricomycetes</taxon>
        <taxon>Sebacinales</taxon>
        <taxon>Serendipitaceae</taxon>
        <taxon>Serendipita</taxon>
    </lineage>
</organism>
<dbReference type="HOGENOM" id="CLU_2794867_0_0_1"/>
<reference evidence="1 2" key="1">
    <citation type="journal article" date="2011" name="PLoS Pathog.">
        <title>Endophytic Life Strategies Decoded by Genome and Transcriptome Analyses of the Mutualistic Root Symbiont Piriformospora indica.</title>
        <authorList>
            <person name="Zuccaro A."/>
            <person name="Lahrmann U."/>
            <person name="Guldener U."/>
            <person name="Langen G."/>
            <person name="Pfiffi S."/>
            <person name="Biedenkopf D."/>
            <person name="Wong P."/>
            <person name="Samans B."/>
            <person name="Grimm C."/>
            <person name="Basiewicz M."/>
            <person name="Murat C."/>
            <person name="Martin F."/>
            <person name="Kogel K.H."/>
        </authorList>
    </citation>
    <scope>NUCLEOTIDE SEQUENCE [LARGE SCALE GENOMIC DNA]</scope>
    <source>
        <strain evidence="1 2">DSM 11827</strain>
    </source>
</reference>
<dbReference type="EMBL" id="CAFZ01001860">
    <property type="protein sequence ID" value="CCA77688.1"/>
    <property type="molecule type" value="Genomic_DNA"/>
</dbReference>
<name>G4U295_SERID</name>
<evidence type="ECO:0000313" key="2">
    <source>
        <dbReference type="Proteomes" id="UP000007148"/>
    </source>
</evidence>